<dbReference type="RefSeq" id="WP_211482390.1">
    <property type="nucleotide sequence ID" value="NZ_FOAB01000004.1"/>
</dbReference>
<dbReference type="AlphaFoldDB" id="A0A1H7PH19"/>
<reference evidence="1 2" key="1">
    <citation type="submission" date="2016-10" db="EMBL/GenBank/DDBJ databases">
        <authorList>
            <person name="de Groot N.N."/>
        </authorList>
    </citation>
    <scope>NUCLEOTIDE SEQUENCE [LARGE SCALE GENOMIC DNA]</scope>
    <source>
        <strain evidence="1 2">DSM 25232</strain>
    </source>
</reference>
<evidence type="ECO:0000313" key="1">
    <source>
        <dbReference type="EMBL" id="SEL35070.1"/>
    </source>
</evidence>
<evidence type="ECO:0000313" key="2">
    <source>
        <dbReference type="Proteomes" id="UP000198521"/>
    </source>
</evidence>
<dbReference type="STRING" id="1038014.SAMN04487910_2212"/>
<sequence length="182" mass="21493">MKNIFRLLYFIIGISFMSNCSGEVRNKTEEQSNGISLIKKHDSLYHIQIKSDSLIDFWELKYPVYQYMLGDVDANGKKDILVGVIKTTRFDSIRRKRLFIFKNYKGYVRPLWLGSRLGKPLVDFNLVKNKDGSLIRSIEKEKSGKVLVAEYKWRRFGLEFKRYIRREIDSITAIRVLKNENI</sequence>
<dbReference type="Proteomes" id="UP000198521">
    <property type="component" value="Unassembled WGS sequence"/>
</dbReference>
<gene>
    <name evidence="1" type="ORF">SAMN04487910_2212</name>
</gene>
<name>A0A1H7PH19_AQUAM</name>
<dbReference type="EMBL" id="FOAB01000004">
    <property type="protein sequence ID" value="SEL35070.1"/>
    <property type="molecule type" value="Genomic_DNA"/>
</dbReference>
<keyword evidence="2" id="KW-1185">Reference proteome</keyword>
<proteinExistence type="predicted"/>
<evidence type="ECO:0008006" key="3">
    <source>
        <dbReference type="Google" id="ProtNLM"/>
    </source>
</evidence>
<accession>A0A1H7PH19</accession>
<organism evidence="1 2">
    <name type="scientific">Aquimarina amphilecti</name>
    <dbReference type="NCBI Taxonomy" id="1038014"/>
    <lineage>
        <taxon>Bacteria</taxon>
        <taxon>Pseudomonadati</taxon>
        <taxon>Bacteroidota</taxon>
        <taxon>Flavobacteriia</taxon>
        <taxon>Flavobacteriales</taxon>
        <taxon>Flavobacteriaceae</taxon>
        <taxon>Aquimarina</taxon>
    </lineage>
</organism>
<protein>
    <recommendedName>
        <fullName evidence="3">FG-GAP repeat-containing protein</fullName>
    </recommendedName>
</protein>